<evidence type="ECO:0000313" key="1">
    <source>
        <dbReference type="EMBL" id="KZD32505.1"/>
    </source>
</evidence>
<proteinExistence type="predicted"/>
<dbReference type="Proteomes" id="UP000076501">
    <property type="component" value="Unassembled WGS sequence"/>
</dbReference>
<dbReference type="EMBL" id="LJKA01000050">
    <property type="protein sequence ID" value="KZD32505.1"/>
    <property type="molecule type" value="Genomic_DNA"/>
</dbReference>
<comment type="caution">
    <text evidence="1">The sequence shown here is derived from an EMBL/GenBank/DDBJ whole genome shotgun (WGS) entry which is preliminary data.</text>
</comment>
<accession>A0A161RFM6</accession>
<gene>
    <name evidence="1" type="ORF">B4082_3356</name>
</gene>
<dbReference type="PATRIC" id="fig|1396.539.peg.3038"/>
<evidence type="ECO:0000313" key="2">
    <source>
        <dbReference type="Proteomes" id="UP000076501"/>
    </source>
</evidence>
<organism evidence="1 2">
    <name type="scientific">Bacillus cereus</name>
    <dbReference type="NCBI Taxonomy" id="1396"/>
    <lineage>
        <taxon>Bacteria</taxon>
        <taxon>Bacillati</taxon>
        <taxon>Bacillota</taxon>
        <taxon>Bacilli</taxon>
        <taxon>Bacillales</taxon>
        <taxon>Bacillaceae</taxon>
        <taxon>Bacillus</taxon>
        <taxon>Bacillus cereus group</taxon>
    </lineage>
</organism>
<protein>
    <submittedName>
        <fullName evidence="1">Uncharacterized protein</fullName>
    </submittedName>
</protein>
<name>A0A161RFM6_BACCE</name>
<sequence>MSKALQYVIEPINDINEILLSLSTFGEWLIERAADFLNTIDN</sequence>
<dbReference type="AlphaFoldDB" id="A0A161RFM6"/>
<reference evidence="1 2" key="1">
    <citation type="submission" date="2015-09" db="EMBL/GenBank/DDBJ databases">
        <title>Bacillus cereus food isolates.</title>
        <authorList>
            <person name="Boekhorst J."/>
        </authorList>
    </citation>
    <scope>NUCLEOTIDE SEQUENCE [LARGE SCALE GENOMIC DNA]</scope>
    <source>
        <strain evidence="1 2">B4082</strain>
    </source>
</reference>